<reference evidence="3" key="1">
    <citation type="journal article" date="2019" name="Int. J. Syst. Evol. Microbiol.">
        <title>The Global Catalogue of Microorganisms (GCM) 10K type strain sequencing project: providing services to taxonomists for standard genome sequencing and annotation.</title>
        <authorList>
            <consortium name="The Broad Institute Genomics Platform"/>
            <consortium name="The Broad Institute Genome Sequencing Center for Infectious Disease"/>
            <person name="Wu L."/>
            <person name="Ma J."/>
        </authorList>
    </citation>
    <scope>NUCLEOTIDE SEQUENCE [LARGE SCALE GENOMIC DNA]</scope>
    <source>
        <strain evidence="3">CECT 7698</strain>
    </source>
</reference>
<comment type="caution">
    <text evidence="2">The sequence shown here is derived from an EMBL/GenBank/DDBJ whole genome shotgun (WGS) entry which is preliminary data.</text>
</comment>
<protein>
    <submittedName>
        <fullName evidence="2">RT0821/Lpp0805 family surface protein</fullName>
    </submittedName>
</protein>
<accession>A0ABV7LPY7</accession>
<dbReference type="InterPro" id="IPR008816">
    <property type="entry name" value="Gly_zipper_2TM_dom"/>
</dbReference>
<keyword evidence="3" id="KW-1185">Reference proteome</keyword>
<gene>
    <name evidence="2" type="ORF">ACFOEV_13005</name>
</gene>
<dbReference type="PIRSF" id="PIRSF002721">
    <property type="entry name" value="Surface_antigen_Rickettsia"/>
    <property type="match status" value="1"/>
</dbReference>
<dbReference type="EMBL" id="JBHRUG010000027">
    <property type="protein sequence ID" value="MFC3284523.1"/>
    <property type="molecule type" value="Genomic_DNA"/>
</dbReference>
<evidence type="ECO:0000313" key="2">
    <source>
        <dbReference type="EMBL" id="MFC3284523.1"/>
    </source>
</evidence>
<dbReference type="Pfam" id="PF05433">
    <property type="entry name" value="Rick_17kDa_Anti"/>
    <property type="match status" value="1"/>
</dbReference>
<feature type="domain" description="Glycine zipper 2TM" evidence="1">
    <location>
        <begin position="35"/>
        <end position="75"/>
    </location>
</feature>
<name>A0ABV7LPY7_9GAMM</name>
<dbReference type="RefSeq" id="WP_386774586.1">
    <property type="nucleotide sequence ID" value="NZ_JBHRUG010000027.1"/>
</dbReference>
<evidence type="ECO:0000259" key="1">
    <source>
        <dbReference type="Pfam" id="PF05433"/>
    </source>
</evidence>
<organism evidence="2 3">
    <name type="scientific">Litchfieldella rifensis</name>
    <dbReference type="NCBI Taxonomy" id="762643"/>
    <lineage>
        <taxon>Bacteria</taxon>
        <taxon>Pseudomonadati</taxon>
        <taxon>Pseudomonadota</taxon>
        <taxon>Gammaproteobacteria</taxon>
        <taxon>Oceanospirillales</taxon>
        <taxon>Halomonadaceae</taxon>
        <taxon>Litchfieldella</taxon>
    </lineage>
</organism>
<dbReference type="Proteomes" id="UP001595579">
    <property type="component" value="Unassembled WGS sequence"/>
</dbReference>
<evidence type="ECO:0000313" key="3">
    <source>
        <dbReference type="Proteomes" id="UP001595579"/>
    </source>
</evidence>
<proteinExistence type="predicted"/>
<dbReference type="InterPro" id="IPR016364">
    <property type="entry name" value="Surface_antigen_Rickettsia"/>
</dbReference>
<dbReference type="PROSITE" id="PS51257">
    <property type="entry name" value="PROKAR_LIPOPROTEIN"/>
    <property type="match status" value="1"/>
</dbReference>
<sequence length="157" mass="16733">MEASIPRTTRILAVLLLSLFTLGGCQNLSTCEGASTGLGALLGGVIGSQIGDGSGRTAAMVIGASMGGLIGREIGTRFTCEDRQTMGAVLDRTPDGESQSWRNANTGSEYTVTPQETFQQGDQQCRHFDMEVVVDGERRRTDGTACRRPDDQAWTTV</sequence>